<reference evidence="5" key="1">
    <citation type="submission" date="2017-10" db="EMBL/GenBank/DDBJ databases">
        <authorList>
            <person name="Regsiter A."/>
            <person name="William W."/>
        </authorList>
    </citation>
    <scope>NUCLEOTIDE SEQUENCE [LARGE SCALE GENOMIC DNA]</scope>
</reference>
<proteinExistence type="predicted"/>
<evidence type="ECO:0000259" key="3">
    <source>
        <dbReference type="Pfam" id="PF13372"/>
    </source>
</evidence>
<name>A0A2N9AV15_METEX</name>
<feature type="domain" description="Alginate export" evidence="3">
    <location>
        <begin position="81"/>
        <end position="422"/>
    </location>
</feature>
<evidence type="ECO:0000256" key="1">
    <source>
        <dbReference type="SAM" id="MobiDB-lite"/>
    </source>
</evidence>
<dbReference type="InterPro" id="IPR053728">
    <property type="entry name" value="Alginate_Permeability_Chnl"/>
</dbReference>
<keyword evidence="2" id="KW-0732">Signal</keyword>
<evidence type="ECO:0000313" key="5">
    <source>
        <dbReference type="Proteomes" id="UP000233769"/>
    </source>
</evidence>
<dbReference type="EMBL" id="LT962688">
    <property type="protein sequence ID" value="SOR31090.1"/>
    <property type="molecule type" value="Genomic_DNA"/>
</dbReference>
<accession>A0A2N9AV15</accession>
<feature type="compositionally biased region" description="Low complexity" evidence="1">
    <location>
        <begin position="486"/>
        <end position="499"/>
    </location>
</feature>
<protein>
    <recommendedName>
        <fullName evidence="3">Alginate export domain-containing protein</fullName>
    </recommendedName>
</protein>
<evidence type="ECO:0000256" key="2">
    <source>
        <dbReference type="SAM" id="SignalP"/>
    </source>
</evidence>
<organism evidence="4 5">
    <name type="scientific">Methylorubrum extorquens</name>
    <name type="common">Methylobacterium dichloromethanicum</name>
    <name type="synonym">Methylobacterium extorquens</name>
    <dbReference type="NCBI Taxonomy" id="408"/>
    <lineage>
        <taxon>Bacteria</taxon>
        <taxon>Pseudomonadati</taxon>
        <taxon>Pseudomonadota</taxon>
        <taxon>Alphaproteobacteria</taxon>
        <taxon>Hyphomicrobiales</taxon>
        <taxon>Methylobacteriaceae</taxon>
        <taxon>Methylorubrum</taxon>
    </lineage>
</organism>
<sequence>MTGLVRLAAALGSLIPVAASAQVAPGQTLQQKPYFALYEALGKPENWKIQGSFRPRAEGLGGQFRPGPAPATNDLFSMQTTLFAEYDSGPVRFGGEIFDSRAYFQRRNSNSIATTEVNAFELGQAYLGFDMADVAGLGTVSTLTVGRFTQNVGSRRLIARNQFRNTINAFTGIAYDWENAAKDRLRLFYTLPHYRLPDDRAGILSNSVEWDHEGLDTQLFGGIFTKAGVLGGILEAYGYGLLERDSGSQLEGIQTRDRRLFTPGFRLYRVPKPGQFDHELEMVGQLGVARNTAAITDVTDVPVSAYFVHAEAGYTFKTAWAPRISLHYDHASGDSANPNSYTRFDTLYGARRFDYGPTSLYGAVQRANLISPGIRFEVAPDPDWDAFIDYRSLWLENPTDSFAATGVRDRTGRSGSFAGHQIEGAGALLAGAALDRARQRRRLPPQGRCAAQRAECAEHRRHDLRLHDDDVLLLSDPHPASPAITAVTSARSTGSSSASNHGFVRSQPLLRQEGVGQRQHPRSRRGVEDRAPAGDRLGEAARTRREMPGLRVLADHQD</sequence>
<dbReference type="Proteomes" id="UP000233769">
    <property type="component" value="Chromosome tk0001"/>
</dbReference>
<dbReference type="AlphaFoldDB" id="A0A2N9AV15"/>
<evidence type="ECO:0000313" key="4">
    <source>
        <dbReference type="EMBL" id="SOR31090.1"/>
    </source>
</evidence>
<dbReference type="Gene3D" id="2.40.160.100">
    <property type="match status" value="1"/>
</dbReference>
<dbReference type="InterPro" id="IPR025388">
    <property type="entry name" value="Alginate_export_dom"/>
</dbReference>
<feature type="region of interest" description="Disordered" evidence="1">
    <location>
        <begin position="486"/>
        <end position="558"/>
    </location>
</feature>
<feature type="signal peptide" evidence="2">
    <location>
        <begin position="1"/>
        <end position="21"/>
    </location>
</feature>
<gene>
    <name evidence="4" type="ORF">TK0001_4488</name>
</gene>
<feature type="compositionally biased region" description="Basic and acidic residues" evidence="1">
    <location>
        <begin position="525"/>
        <end position="558"/>
    </location>
</feature>
<feature type="chain" id="PRO_5014841431" description="Alginate export domain-containing protein" evidence="2">
    <location>
        <begin position="22"/>
        <end position="558"/>
    </location>
</feature>
<dbReference type="Pfam" id="PF13372">
    <property type="entry name" value="Alginate_exp"/>
    <property type="match status" value="1"/>
</dbReference>